<organism evidence="1 2">
    <name type="scientific">Monilinia fructicola</name>
    <name type="common">Brown rot fungus</name>
    <name type="synonym">Ciboria fructicola</name>
    <dbReference type="NCBI Taxonomy" id="38448"/>
    <lineage>
        <taxon>Eukaryota</taxon>
        <taxon>Fungi</taxon>
        <taxon>Dikarya</taxon>
        <taxon>Ascomycota</taxon>
        <taxon>Pezizomycotina</taxon>
        <taxon>Leotiomycetes</taxon>
        <taxon>Helotiales</taxon>
        <taxon>Sclerotiniaceae</taxon>
        <taxon>Monilinia</taxon>
    </lineage>
</organism>
<evidence type="ECO:0000313" key="1">
    <source>
        <dbReference type="EMBL" id="KAA8572716.1"/>
    </source>
</evidence>
<accession>A0A5M9JXU2</accession>
<dbReference type="EMBL" id="VICG01000004">
    <property type="protein sequence ID" value="KAA8572716.1"/>
    <property type="molecule type" value="Genomic_DNA"/>
</dbReference>
<name>A0A5M9JXU2_MONFR</name>
<sequence length="108" mass="12380">MIELIIIRSYNSGLKTQKKIENPPPKRKSTPSRFAIDTHNVDPFLLFFEIPSSFRLLSRTRKFHLTSHLVDLSRDTDISISIQILSSVQNYSSKIPTPPSLVKQRIST</sequence>
<protein>
    <submittedName>
        <fullName evidence="1">Uncharacterized protein</fullName>
    </submittedName>
</protein>
<evidence type="ECO:0000313" key="2">
    <source>
        <dbReference type="Proteomes" id="UP000322873"/>
    </source>
</evidence>
<comment type="caution">
    <text evidence="1">The sequence shown here is derived from an EMBL/GenBank/DDBJ whole genome shotgun (WGS) entry which is preliminary data.</text>
</comment>
<dbReference type="AlphaFoldDB" id="A0A5M9JXU2"/>
<gene>
    <name evidence="1" type="ORF">EYC84_003306</name>
</gene>
<proteinExistence type="predicted"/>
<keyword evidence="2" id="KW-1185">Reference proteome</keyword>
<reference evidence="1 2" key="1">
    <citation type="submission" date="2019-06" db="EMBL/GenBank/DDBJ databases">
        <title>Genome Sequence of the Brown Rot Fungal Pathogen Monilinia fructicola.</title>
        <authorList>
            <person name="De Miccolis Angelini R.M."/>
            <person name="Landi L."/>
            <person name="Abate D."/>
            <person name="Pollastro S."/>
            <person name="Romanazzi G."/>
            <person name="Faretra F."/>
        </authorList>
    </citation>
    <scope>NUCLEOTIDE SEQUENCE [LARGE SCALE GENOMIC DNA]</scope>
    <source>
        <strain evidence="1 2">Mfrc123</strain>
    </source>
</reference>
<dbReference type="Proteomes" id="UP000322873">
    <property type="component" value="Unassembled WGS sequence"/>
</dbReference>